<dbReference type="SUPFAM" id="SSF53474">
    <property type="entry name" value="alpha/beta-Hydrolases"/>
    <property type="match status" value="1"/>
</dbReference>
<dbReference type="InParanoid" id="A0A0G4G6R9"/>
<feature type="compositionally biased region" description="Low complexity" evidence="1">
    <location>
        <begin position="292"/>
        <end position="329"/>
    </location>
</feature>
<dbReference type="PANTHER" id="PTHR34127:SF1">
    <property type="entry name" value="OS04G0405600 PROTEIN"/>
    <property type="match status" value="1"/>
</dbReference>
<feature type="region of interest" description="Disordered" evidence="1">
    <location>
        <begin position="1"/>
        <end position="85"/>
    </location>
</feature>
<feature type="region of interest" description="Disordered" evidence="1">
    <location>
        <begin position="252"/>
        <end position="361"/>
    </location>
</feature>
<dbReference type="AlphaFoldDB" id="A0A0G4G6R9"/>
<dbReference type="Pfam" id="PF07082">
    <property type="entry name" value="DUF1350"/>
    <property type="match status" value="2"/>
</dbReference>
<evidence type="ECO:0000313" key="2">
    <source>
        <dbReference type="EMBL" id="CEM24371.1"/>
    </source>
</evidence>
<dbReference type="Gene3D" id="3.40.50.1820">
    <property type="entry name" value="alpha/beta hydrolase"/>
    <property type="match status" value="1"/>
</dbReference>
<feature type="compositionally biased region" description="Basic and acidic residues" evidence="1">
    <location>
        <begin position="174"/>
        <end position="190"/>
    </location>
</feature>
<dbReference type="OrthoDB" id="10252281at2759"/>
<name>A0A0G4G6R9_VITBC</name>
<evidence type="ECO:0000256" key="1">
    <source>
        <dbReference type="SAM" id="MobiDB-lite"/>
    </source>
</evidence>
<dbReference type="EMBL" id="CDMY01000581">
    <property type="protein sequence ID" value="CEM24371.1"/>
    <property type="molecule type" value="Genomic_DNA"/>
</dbReference>
<dbReference type="InterPro" id="IPR029058">
    <property type="entry name" value="AB_hydrolase_fold"/>
</dbReference>
<dbReference type="ESTHER" id="vitbc-a0a0g4g6r9">
    <property type="family name" value="Duf_1350"/>
</dbReference>
<feature type="compositionally biased region" description="Pro residues" evidence="1">
    <location>
        <begin position="278"/>
        <end position="291"/>
    </location>
</feature>
<dbReference type="PANTHER" id="PTHR34127">
    <property type="entry name" value="OS04G0405600 PROTEIN"/>
    <property type="match status" value="1"/>
</dbReference>
<organism evidence="2 3">
    <name type="scientific">Vitrella brassicaformis (strain CCMP3155)</name>
    <dbReference type="NCBI Taxonomy" id="1169540"/>
    <lineage>
        <taxon>Eukaryota</taxon>
        <taxon>Sar</taxon>
        <taxon>Alveolata</taxon>
        <taxon>Colpodellida</taxon>
        <taxon>Vitrellaceae</taxon>
        <taxon>Vitrella</taxon>
    </lineage>
</organism>
<keyword evidence="3" id="KW-1185">Reference proteome</keyword>
<evidence type="ECO:0000313" key="3">
    <source>
        <dbReference type="Proteomes" id="UP000041254"/>
    </source>
</evidence>
<proteinExistence type="predicted"/>
<dbReference type="InterPro" id="IPR010765">
    <property type="entry name" value="DUF1350"/>
</dbReference>
<dbReference type="Proteomes" id="UP000041254">
    <property type="component" value="Unassembled WGS sequence"/>
</dbReference>
<protein>
    <submittedName>
        <fullName evidence="2">Uncharacterized protein</fullName>
    </submittedName>
</protein>
<feature type="region of interest" description="Disordered" evidence="1">
    <location>
        <begin position="171"/>
        <end position="190"/>
    </location>
</feature>
<sequence length="728" mass="80674">MELVQPREASSESADGAVDDRFMPLPGPASRRHCDDEAPSTASARPSEPPQPLLSTRERADQSPPGHSECTSSSSVPCGSRARQRGRRRIDLWRGVLVSLLAWAGLQTCRGLHRSAEGDGGPWQLLHRSPAFMVPWRPMMTARTSMAAQRIEGDGGLTHSQRRLMSTIEHHHHHEEGPGAERMEDSAGMELSREELKVLRWGQSHSDRIMSSEVTVQHFLDNLARARQSSMERTQEEAKQDYASRLHPPVDEMEEAAPSPSRVAAQKQPTPRQEETPQPTPSRPPPPPPAAPARATRQPPRPARQWTPPRNTFVGPTSSRTRPSPSRRPALSSFMRPYENGGDVQTEERGPRGLPFPDLRGLRLPGQVVDGEEGVSSRRGVGVGLMGEWEEMSGNFLLRPPPDLRPRALIHFLGGAFVGAAPHLTYRYFLTGLAEQGFLVVASPYRLSFDYLETCDSILDRFEKIAIPLAREYGALPVVGVGHSCGALLHLLISCLFPGTPRAGNVLISFNNKPAAEAIPFFEEVVVPIASQLMNSRTQSVPGNLRELVRFLRTSVDDFAEASSNFILTPSFYKREVIPLFKQTLEVIDQVPGLLDAIAKEDVREFEPTPAEVKEAATRMYRTRRTLLVQFDNDAIDETDAVETVLKDAASIVRLQAPGNGRGPSSLEIRKEVIRGTHVTPLTQNIFLDTPFDPIDPLLPIRRVARGNFLRTVEGVQTSITRWLSEFL</sequence>
<accession>A0A0G4G6R9</accession>
<dbReference type="VEuPathDB" id="CryptoDB:Vbra_3143"/>
<dbReference type="STRING" id="1169540.A0A0G4G6R9"/>
<reference evidence="2 3" key="1">
    <citation type="submission" date="2014-11" db="EMBL/GenBank/DDBJ databases">
        <authorList>
            <person name="Zhu J."/>
            <person name="Qi W."/>
            <person name="Song R."/>
        </authorList>
    </citation>
    <scope>NUCLEOTIDE SEQUENCE [LARGE SCALE GENOMIC DNA]</scope>
</reference>
<gene>
    <name evidence="2" type="ORF">Vbra_3143</name>
</gene>